<feature type="transmembrane region" description="Helical" evidence="1">
    <location>
        <begin position="90"/>
        <end position="111"/>
    </location>
</feature>
<comment type="caution">
    <text evidence="2">The sequence shown here is derived from an EMBL/GenBank/DDBJ whole genome shotgun (WGS) entry which is preliminary data.</text>
</comment>
<dbReference type="Pfam" id="PF04307">
    <property type="entry name" value="YdjM"/>
    <property type="match status" value="1"/>
</dbReference>
<evidence type="ECO:0000256" key="1">
    <source>
        <dbReference type="SAM" id="Phobius"/>
    </source>
</evidence>
<protein>
    <submittedName>
        <fullName evidence="2">Metal-dependent hydrolase</fullName>
    </submittedName>
</protein>
<gene>
    <name evidence="2" type="ORF">GCM10025770_26100</name>
</gene>
<accession>A0ABP9QUG8</accession>
<dbReference type="InterPro" id="IPR007404">
    <property type="entry name" value="YdjM-like"/>
</dbReference>
<keyword evidence="1" id="KW-0472">Membrane</keyword>
<feature type="transmembrane region" description="Helical" evidence="1">
    <location>
        <begin position="155"/>
        <end position="174"/>
    </location>
</feature>
<feature type="transmembrane region" description="Helical" evidence="1">
    <location>
        <begin position="123"/>
        <end position="148"/>
    </location>
</feature>
<dbReference type="PANTHER" id="PTHR40031:SF1">
    <property type="entry name" value="MEMBRANE-BOUND METAL-DEPENDENT HYDROLASE"/>
    <property type="match status" value="1"/>
</dbReference>
<sequence>MDSLSQLALGASLGVAVMGRRTAVWKAALWGGVAGTLPDLDVFIDYGDPLANMVGHRGFSHSLIYLSLLAPALAWLVWRIHGRQAPLQRWGLAIWLALITHPLLDACTVYGTRLLLPFTDHAYGTGSVFIIDPLYTLPLCVGVVAALWRGAGSGLRWNAVGIAVSTAYLAWGLGVQAHVRSLALAALPAEAQGSALRLLVTPAPLNTVLWRVVAQNDTHYFEGFYSLFDAPGPIRFRRYDTGSALANALPADNPARRLQAFASDFVRFDEQAGVIGITDLRMGQEPYYVFSFTVAERAADGSLRNQLPRAVGSRGDVGEAWQWLTQRVAGHDVPPPGTR</sequence>
<dbReference type="Proteomes" id="UP001500547">
    <property type="component" value="Unassembled WGS sequence"/>
</dbReference>
<dbReference type="RefSeq" id="WP_345533434.1">
    <property type="nucleotide sequence ID" value="NZ_BAABLD010000008.1"/>
</dbReference>
<dbReference type="EMBL" id="BAABLD010000008">
    <property type="protein sequence ID" value="GAA5167443.1"/>
    <property type="molecule type" value="Genomic_DNA"/>
</dbReference>
<organism evidence="2 3">
    <name type="scientific">Viridibacterium curvum</name>
    <dbReference type="NCBI Taxonomy" id="1101404"/>
    <lineage>
        <taxon>Bacteria</taxon>
        <taxon>Pseudomonadati</taxon>
        <taxon>Pseudomonadota</taxon>
        <taxon>Betaproteobacteria</taxon>
        <taxon>Rhodocyclales</taxon>
        <taxon>Rhodocyclaceae</taxon>
        <taxon>Viridibacterium</taxon>
    </lineage>
</organism>
<keyword evidence="1" id="KW-1133">Transmembrane helix</keyword>
<keyword evidence="1" id="KW-0812">Transmembrane</keyword>
<feature type="transmembrane region" description="Helical" evidence="1">
    <location>
        <begin position="59"/>
        <end position="78"/>
    </location>
</feature>
<dbReference type="InterPro" id="IPR053170">
    <property type="entry name" value="Transcription_regulator"/>
</dbReference>
<dbReference type="PANTHER" id="PTHR40031">
    <property type="entry name" value="HYPOTHETICAL MEMBRANE SPANNING PROTEIN"/>
    <property type="match status" value="1"/>
</dbReference>
<proteinExistence type="predicted"/>
<dbReference type="GO" id="GO:0016787">
    <property type="term" value="F:hydrolase activity"/>
    <property type="evidence" value="ECO:0007669"/>
    <property type="project" value="UniProtKB-KW"/>
</dbReference>
<keyword evidence="2" id="KW-0378">Hydrolase</keyword>
<reference evidence="3" key="1">
    <citation type="journal article" date="2019" name="Int. J. Syst. Evol. Microbiol.">
        <title>The Global Catalogue of Microorganisms (GCM) 10K type strain sequencing project: providing services to taxonomists for standard genome sequencing and annotation.</title>
        <authorList>
            <consortium name="The Broad Institute Genomics Platform"/>
            <consortium name="The Broad Institute Genome Sequencing Center for Infectious Disease"/>
            <person name="Wu L."/>
            <person name="Ma J."/>
        </authorList>
    </citation>
    <scope>NUCLEOTIDE SEQUENCE [LARGE SCALE GENOMIC DNA]</scope>
    <source>
        <strain evidence="3">JCM 18715</strain>
    </source>
</reference>
<name>A0ABP9QUG8_9RHOO</name>
<evidence type="ECO:0000313" key="2">
    <source>
        <dbReference type="EMBL" id="GAA5167443.1"/>
    </source>
</evidence>
<evidence type="ECO:0000313" key="3">
    <source>
        <dbReference type="Proteomes" id="UP001500547"/>
    </source>
</evidence>
<keyword evidence="3" id="KW-1185">Reference proteome</keyword>